<proteinExistence type="inferred from homology"/>
<gene>
    <name evidence="7" type="ORF">KGA66_11600</name>
</gene>
<dbReference type="RefSeq" id="WP_211467636.1">
    <property type="nucleotide sequence ID" value="NZ_JAGSXH010000032.1"/>
</dbReference>
<evidence type="ECO:0000256" key="4">
    <source>
        <dbReference type="SAM" id="MobiDB-lite"/>
    </source>
</evidence>
<comment type="similarity">
    <text evidence="1">Belongs to the glycosyl hydrolase 30 family.</text>
</comment>
<dbReference type="Gene3D" id="2.80.10.50">
    <property type="match status" value="1"/>
</dbReference>
<dbReference type="PANTHER" id="PTHR11069:SF23">
    <property type="entry name" value="LYSOSOMAL ACID GLUCOSYLCERAMIDASE"/>
    <property type="match status" value="1"/>
</dbReference>
<dbReference type="InterPro" id="IPR013783">
    <property type="entry name" value="Ig-like_fold"/>
</dbReference>
<dbReference type="InterPro" id="IPR039514">
    <property type="entry name" value="6GAL-like"/>
</dbReference>
<name>A0A8J8BB61_9ACTN</name>
<dbReference type="SUPFAM" id="SSF49313">
    <property type="entry name" value="Cadherin-like"/>
    <property type="match status" value="1"/>
</dbReference>
<dbReference type="PROSITE" id="PS51257">
    <property type="entry name" value="PROKAR_LIPOPROTEIN"/>
    <property type="match status" value="1"/>
</dbReference>
<dbReference type="CDD" id="cd00161">
    <property type="entry name" value="beta-trefoil_Ricin-like"/>
    <property type="match status" value="1"/>
</dbReference>
<dbReference type="InterPro" id="IPR013780">
    <property type="entry name" value="Glyco_hydro_b"/>
</dbReference>
<dbReference type="InterPro" id="IPR000772">
    <property type="entry name" value="Ricin_B_lectin"/>
</dbReference>
<dbReference type="PANTHER" id="PTHR11069">
    <property type="entry name" value="GLUCOSYLCERAMIDASE"/>
    <property type="match status" value="1"/>
</dbReference>
<dbReference type="Gene3D" id="3.20.20.80">
    <property type="entry name" value="Glycosidases"/>
    <property type="match status" value="1"/>
</dbReference>
<comment type="caution">
    <text evidence="7">The sequence shown here is derived from an EMBL/GenBank/DDBJ whole genome shotgun (WGS) entry which is preliminary data.</text>
</comment>
<feature type="domain" description="Ricin B lectin" evidence="6">
    <location>
        <begin position="584"/>
        <end position="724"/>
    </location>
</feature>
<dbReference type="AlphaFoldDB" id="A0A8J8BB61"/>
<dbReference type="PROSITE" id="PS50231">
    <property type="entry name" value="RICIN_B_LECTIN"/>
    <property type="match status" value="1"/>
</dbReference>
<evidence type="ECO:0000259" key="6">
    <source>
        <dbReference type="SMART" id="SM00458"/>
    </source>
</evidence>
<dbReference type="GO" id="GO:0005975">
    <property type="term" value="P:carbohydrate metabolic process"/>
    <property type="evidence" value="ECO:0007669"/>
    <property type="project" value="UniProtKB-ARBA"/>
</dbReference>
<dbReference type="Gene3D" id="2.60.40.10">
    <property type="entry name" value="Immunoglobulins"/>
    <property type="match status" value="1"/>
</dbReference>
<dbReference type="SUPFAM" id="SSF50370">
    <property type="entry name" value="Ricin B-like lectins"/>
    <property type="match status" value="1"/>
</dbReference>
<feature type="region of interest" description="Disordered" evidence="4">
    <location>
        <begin position="703"/>
        <end position="724"/>
    </location>
</feature>
<sequence length="724" mass="73668">MPVSRRRTDRRVGVSLTVSLGVIGACALAVVLPSAPAFAADSASINGATTYQTIAGFGASEAFGQASAVMNASSSVQQQVLADLYSPTTGAGLTILRNEIGADSGNSIEPNNPGGPNATPSYKTLAQTNQDQGQLWFAQQIKSRFGVTNVYADAWSAPGYMKTNGSAVNGGQVCGTAGASCSSGDWRQAYANYLVQYAKDYAAGGVPLTFVGPSNEPDYSTNYDSMTMSPAQMASLLDVLGPTVKNSGLSTQVSCCAPTGWPKAGQYAAAIESDPTALADTAVVTGHGYSGAPTSPIPGWNKQAWETEWSTFDGFNSAWDNGSDASGMTWAQHIHQGLTGANVSAYLYWWGSTSGNGDNESLVQFSGGSVMPTGRLWAFGNYSRYIHPGAVRIGASSSNGAVDLSAYKNTDGSLAIVALNTGSGADTITYSLANTGVANGATVTPYLTNSSNTIAAQGTTSVNGGAFSATIPARSLVTYVIPGGVVSGNTVTVTNPGAQTGTVGAAIGGVQIQGSDSAAGQSLTYSASGLPAGLSISSSGLISGTPTASGTFNVTVTATDTTGASGSASFTWTVSGGSGGGFPSGYHRLVVANDSLCLDVYGNTSNSGAAIDQYTCNGQSNQQFQFVPTSGGYGEIQAQNSGQDVSVANSSTAQGTPDIVQQPVSGSAASQWLAQQQSDGSWQFKNQNSGLCLDVYGNGSNTGQQLDQWPCKNAPGTNQDFNPR</sequence>
<evidence type="ECO:0000256" key="1">
    <source>
        <dbReference type="ARBA" id="ARBA00005382"/>
    </source>
</evidence>
<dbReference type="InterPro" id="IPR035992">
    <property type="entry name" value="Ricin_B-like_lectins"/>
</dbReference>
<dbReference type="GO" id="GO:0005509">
    <property type="term" value="F:calcium ion binding"/>
    <property type="evidence" value="ECO:0007669"/>
    <property type="project" value="InterPro"/>
</dbReference>
<feature type="compositionally biased region" description="Polar residues" evidence="4">
    <location>
        <begin position="715"/>
        <end position="724"/>
    </location>
</feature>
<feature type="chain" id="PRO_5035148584" evidence="5">
    <location>
        <begin position="40"/>
        <end position="724"/>
    </location>
</feature>
<evidence type="ECO:0000256" key="2">
    <source>
        <dbReference type="ARBA" id="ARBA00022729"/>
    </source>
</evidence>
<dbReference type="GO" id="GO:0016020">
    <property type="term" value="C:membrane"/>
    <property type="evidence" value="ECO:0007669"/>
    <property type="project" value="InterPro"/>
</dbReference>
<organism evidence="7 8">
    <name type="scientific">Actinocrinis puniceicyclus</name>
    <dbReference type="NCBI Taxonomy" id="977794"/>
    <lineage>
        <taxon>Bacteria</taxon>
        <taxon>Bacillati</taxon>
        <taxon>Actinomycetota</taxon>
        <taxon>Actinomycetes</taxon>
        <taxon>Catenulisporales</taxon>
        <taxon>Actinospicaceae</taxon>
        <taxon>Actinocrinis</taxon>
    </lineage>
</organism>
<dbReference type="SUPFAM" id="SSF51445">
    <property type="entry name" value="(Trans)glycosidases"/>
    <property type="match status" value="1"/>
</dbReference>
<dbReference type="GO" id="GO:0004348">
    <property type="term" value="F:glucosylceramidase activity"/>
    <property type="evidence" value="ECO:0007669"/>
    <property type="project" value="InterPro"/>
</dbReference>
<evidence type="ECO:0000256" key="5">
    <source>
        <dbReference type="SAM" id="SignalP"/>
    </source>
</evidence>
<evidence type="ECO:0000256" key="3">
    <source>
        <dbReference type="ARBA" id="ARBA00022801"/>
    </source>
</evidence>
<feature type="signal peptide" evidence="5">
    <location>
        <begin position="1"/>
        <end position="39"/>
    </location>
</feature>
<dbReference type="EMBL" id="JAGSXH010000032">
    <property type="protein sequence ID" value="MBS2963697.1"/>
    <property type="molecule type" value="Genomic_DNA"/>
</dbReference>
<dbReference type="Pfam" id="PF05345">
    <property type="entry name" value="He_PIG"/>
    <property type="match status" value="1"/>
</dbReference>
<dbReference type="Pfam" id="PF14587">
    <property type="entry name" value="Glyco_hydr_30_2"/>
    <property type="match status" value="1"/>
</dbReference>
<keyword evidence="3" id="KW-0378">Hydrolase</keyword>
<dbReference type="InterPro" id="IPR017853">
    <property type="entry name" value="GH"/>
</dbReference>
<dbReference type="Pfam" id="PF17189">
    <property type="entry name" value="Glyco_hydro_30C"/>
    <property type="match status" value="1"/>
</dbReference>
<keyword evidence="2 5" id="KW-0732">Signal</keyword>
<dbReference type="SUPFAM" id="SSF51011">
    <property type="entry name" value="Glycosyl hydrolase domain"/>
    <property type="match status" value="1"/>
</dbReference>
<dbReference type="InterPro" id="IPR033452">
    <property type="entry name" value="GH30_C"/>
</dbReference>
<evidence type="ECO:0000313" key="7">
    <source>
        <dbReference type="EMBL" id="MBS2963697.1"/>
    </source>
</evidence>
<dbReference type="InterPro" id="IPR015919">
    <property type="entry name" value="Cadherin-like_sf"/>
</dbReference>
<reference evidence="7" key="1">
    <citation type="submission" date="2021-04" db="EMBL/GenBank/DDBJ databases">
        <title>Genome based classification of Actinospica acidithermotolerans sp. nov., an actinobacterium isolated from an Indonesian hot spring.</title>
        <authorList>
            <person name="Kusuma A.B."/>
            <person name="Putra K.E."/>
            <person name="Nafisah S."/>
            <person name="Loh J."/>
            <person name="Nouioui I."/>
            <person name="Goodfellow M."/>
        </authorList>
    </citation>
    <scope>NUCLEOTIDE SEQUENCE</scope>
    <source>
        <strain evidence="7">DSM 45618</strain>
    </source>
</reference>
<protein>
    <submittedName>
        <fullName evidence="7">RICIN domain-containing protein</fullName>
    </submittedName>
</protein>
<dbReference type="InterPro" id="IPR001139">
    <property type="entry name" value="Glyco_hydro_30"/>
</dbReference>
<evidence type="ECO:0000313" key="8">
    <source>
        <dbReference type="Proteomes" id="UP000677913"/>
    </source>
</evidence>
<dbReference type="Gene3D" id="2.60.40.1180">
    <property type="entry name" value="Golgi alpha-mannosidase II"/>
    <property type="match status" value="1"/>
</dbReference>
<dbReference type="Proteomes" id="UP000677913">
    <property type="component" value="Unassembled WGS sequence"/>
</dbReference>
<dbReference type="GO" id="GO:0006680">
    <property type="term" value="P:glucosylceramide catabolic process"/>
    <property type="evidence" value="ECO:0007669"/>
    <property type="project" value="TreeGrafter"/>
</dbReference>
<keyword evidence="8" id="KW-1185">Reference proteome</keyword>
<accession>A0A8J8BB61</accession>
<dbReference type="SMART" id="SM00458">
    <property type="entry name" value="RICIN"/>
    <property type="match status" value="1"/>
</dbReference>
<dbReference type="Pfam" id="PF14200">
    <property type="entry name" value="RicinB_lectin_2"/>
    <property type="match status" value="1"/>
</dbReference>